<comment type="subcellular location">
    <subcellularLocation>
        <location evidence="1">Membrane</location>
        <topology evidence="1">Multi-pass membrane protein</topology>
    </subcellularLocation>
</comment>
<evidence type="ECO:0000256" key="2">
    <source>
        <dbReference type="ARBA" id="ARBA00022475"/>
    </source>
</evidence>
<evidence type="ECO:0000313" key="8">
    <source>
        <dbReference type="Proteomes" id="UP000696931"/>
    </source>
</evidence>
<evidence type="ECO:0000256" key="6">
    <source>
        <dbReference type="SAM" id="Phobius"/>
    </source>
</evidence>
<feature type="transmembrane region" description="Helical" evidence="6">
    <location>
        <begin position="28"/>
        <end position="61"/>
    </location>
</feature>
<gene>
    <name evidence="7" type="ORF">HZA61_01510</name>
</gene>
<dbReference type="GO" id="GO:0005886">
    <property type="term" value="C:plasma membrane"/>
    <property type="evidence" value="ECO:0007669"/>
    <property type="project" value="UniProtKB-ARBA"/>
</dbReference>
<evidence type="ECO:0000256" key="4">
    <source>
        <dbReference type="ARBA" id="ARBA00022989"/>
    </source>
</evidence>
<reference evidence="7" key="1">
    <citation type="submission" date="2020-07" db="EMBL/GenBank/DDBJ databases">
        <title>Huge and variable diversity of episymbiotic CPR bacteria and DPANN archaea in groundwater ecosystems.</title>
        <authorList>
            <person name="He C.Y."/>
            <person name="Keren R."/>
            <person name="Whittaker M."/>
            <person name="Farag I.F."/>
            <person name="Doudna J."/>
            <person name="Cate J.H.D."/>
            <person name="Banfield J.F."/>
        </authorList>
    </citation>
    <scope>NUCLEOTIDE SEQUENCE</scope>
    <source>
        <strain evidence="7">NC_groundwater_1813_Pr3_B-0.1um_71_17</strain>
    </source>
</reference>
<sequence length="241" mass="26599">MINTFAQIDQYASAGHTAWHRASALSKLLFTLVTIGVAVFTPSWGPLLVFLGVAVLLALTARLPLKLVALAATAPLFFAALWLLSRWNGRLDEVAVTALRPVVASVVALWLVGTTPYPDLFAPISRLLPRVVGDSLFLTYRAVFVLLQRLERLWRALFLRGALGGSLRRRGERMGEAVGTVVLHGFERSQRLYQVMHLRGHSGRICGCRHWRDLRAEDIWVVAAFAAVVASRILLGEVGRP</sequence>
<dbReference type="CDD" id="cd16914">
    <property type="entry name" value="EcfT"/>
    <property type="match status" value="1"/>
</dbReference>
<keyword evidence="3 6" id="KW-0812">Transmembrane</keyword>
<dbReference type="PANTHER" id="PTHR34857">
    <property type="entry name" value="SLL0384 PROTEIN"/>
    <property type="match status" value="1"/>
</dbReference>
<comment type="caution">
    <text evidence="7">The sequence shown here is derived from an EMBL/GenBank/DDBJ whole genome shotgun (WGS) entry which is preliminary data.</text>
</comment>
<keyword evidence="2" id="KW-1003">Cell membrane</keyword>
<dbReference type="EMBL" id="JACRIW010000013">
    <property type="protein sequence ID" value="MBI5168143.1"/>
    <property type="molecule type" value="Genomic_DNA"/>
</dbReference>
<proteinExistence type="predicted"/>
<dbReference type="AlphaFoldDB" id="A0A933SCW9"/>
<protein>
    <recommendedName>
        <fullName evidence="9">Cobalt ECF transporter T component CbiQ</fullName>
    </recommendedName>
</protein>
<dbReference type="Pfam" id="PF02361">
    <property type="entry name" value="CbiQ"/>
    <property type="match status" value="1"/>
</dbReference>
<dbReference type="InterPro" id="IPR003339">
    <property type="entry name" value="ABC/ECF_trnsptr_transmembrane"/>
</dbReference>
<keyword evidence="4 6" id="KW-1133">Transmembrane helix</keyword>
<evidence type="ECO:0000256" key="5">
    <source>
        <dbReference type="ARBA" id="ARBA00023136"/>
    </source>
</evidence>
<feature type="transmembrane region" description="Helical" evidence="6">
    <location>
        <begin position="67"/>
        <end position="85"/>
    </location>
</feature>
<name>A0A933SCW9_UNCEI</name>
<dbReference type="InterPro" id="IPR051611">
    <property type="entry name" value="ECF_transporter_component"/>
</dbReference>
<dbReference type="PANTHER" id="PTHR34857:SF2">
    <property type="entry name" value="SLL0384 PROTEIN"/>
    <property type="match status" value="1"/>
</dbReference>
<feature type="transmembrane region" description="Helical" evidence="6">
    <location>
        <begin position="97"/>
        <end position="115"/>
    </location>
</feature>
<keyword evidence="5 6" id="KW-0472">Membrane</keyword>
<accession>A0A933SCW9</accession>
<evidence type="ECO:0000256" key="1">
    <source>
        <dbReference type="ARBA" id="ARBA00004141"/>
    </source>
</evidence>
<evidence type="ECO:0000256" key="3">
    <source>
        <dbReference type="ARBA" id="ARBA00022692"/>
    </source>
</evidence>
<evidence type="ECO:0008006" key="9">
    <source>
        <dbReference type="Google" id="ProtNLM"/>
    </source>
</evidence>
<evidence type="ECO:0000313" key="7">
    <source>
        <dbReference type="EMBL" id="MBI5168143.1"/>
    </source>
</evidence>
<dbReference type="Proteomes" id="UP000696931">
    <property type="component" value="Unassembled WGS sequence"/>
</dbReference>
<organism evidence="7 8">
    <name type="scientific">Eiseniibacteriota bacterium</name>
    <dbReference type="NCBI Taxonomy" id="2212470"/>
    <lineage>
        <taxon>Bacteria</taxon>
        <taxon>Candidatus Eiseniibacteriota</taxon>
    </lineage>
</organism>